<proteinExistence type="predicted"/>
<evidence type="ECO:0000313" key="2">
    <source>
        <dbReference type="Proteomes" id="UP000325141"/>
    </source>
</evidence>
<accession>A0A5M6CKS9</accession>
<dbReference type="Proteomes" id="UP000325141">
    <property type="component" value="Unassembled WGS sequence"/>
</dbReference>
<organism evidence="1 2">
    <name type="scientific">Paenimyroides baculatum</name>
    <dbReference type="NCBI Taxonomy" id="2608000"/>
    <lineage>
        <taxon>Bacteria</taxon>
        <taxon>Pseudomonadati</taxon>
        <taxon>Bacteroidota</taxon>
        <taxon>Flavobacteriia</taxon>
        <taxon>Flavobacteriales</taxon>
        <taxon>Flavobacteriaceae</taxon>
        <taxon>Paenimyroides</taxon>
    </lineage>
</organism>
<dbReference type="RefSeq" id="WP_150011842.1">
    <property type="nucleotide sequence ID" value="NZ_VWSG01000004.1"/>
</dbReference>
<gene>
    <name evidence="1" type="ORF">F0460_07550</name>
</gene>
<comment type="caution">
    <text evidence="1">The sequence shown here is derived from an EMBL/GenBank/DDBJ whole genome shotgun (WGS) entry which is preliminary data.</text>
</comment>
<dbReference type="AlphaFoldDB" id="A0A5M6CKS9"/>
<protein>
    <submittedName>
        <fullName evidence="1">Uncharacterized protein</fullName>
    </submittedName>
</protein>
<name>A0A5M6CKS9_9FLAO</name>
<sequence>MNILYQNSELTLTYQHERVFLTDKLNSVLYEEEFYGNASCGLIDSENKWVLIGGDHLTVWTKERISIIKSDEFQWIHSLRTNSKNTVEILTDPWSARSAIWQLDTSTLDLMKIRDFPDYRDQQYTDIIEW</sequence>
<keyword evidence="2" id="KW-1185">Reference proteome</keyword>
<dbReference type="EMBL" id="VWSG01000004">
    <property type="protein sequence ID" value="KAA5535627.1"/>
    <property type="molecule type" value="Genomic_DNA"/>
</dbReference>
<evidence type="ECO:0000313" key="1">
    <source>
        <dbReference type="EMBL" id="KAA5535627.1"/>
    </source>
</evidence>
<reference evidence="1 2" key="1">
    <citation type="submission" date="2019-09" db="EMBL/GenBank/DDBJ databases">
        <title>Genome sequence and assembly of Flavobacterium sp.</title>
        <authorList>
            <person name="Chhetri G."/>
        </authorList>
    </citation>
    <scope>NUCLEOTIDE SEQUENCE [LARGE SCALE GENOMIC DNA]</scope>
    <source>
        <strain evidence="1 2">SNL9</strain>
    </source>
</reference>